<dbReference type="GO" id="GO:0043565">
    <property type="term" value="F:sequence-specific DNA binding"/>
    <property type="evidence" value="ECO:0007669"/>
    <property type="project" value="TreeGrafter"/>
</dbReference>
<dbReference type="GO" id="GO:0003700">
    <property type="term" value="F:DNA-binding transcription factor activity"/>
    <property type="evidence" value="ECO:0007669"/>
    <property type="project" value="InterPro"/>
</dbReference>
<keyword evidence="7" id="KW-1185">Reference proteome</keyword>
<dbReference type="CDD" id="cd08422">
    <property type="entry name" value="PBP2_CrgA_like"/>
    <property type="match status" value="1"/>
</dbReference>
<dbReference type="PANTHER" id="PTHR30537:SF5">
    <property type="entry name" value="HTH-TYPE TRANSCRIPTIONAL ACTIVATOR TTDR-RELATED"/>
    <property type="match status" value="1"/>
</dbReference>
<dbReference type="InterPro" id="IPR058163">
    <property type="entry name" value="LysR-type_TF_proteobact-type"/>
</dbReference>
<evidence type="ECO:0000256" key="2">
    <source>
        <dbReference type="ARBA" id="ARBA00023015"/>
    </source>
</evidence>
<dbReference type="PANTHER" id="PTHR30537">
    <property type="entry name" value="HTH-TYPE TRANSCRIPTIONAL REGULATOR"/>
    <property type="match status" value="1"/>
</dbReference>
<dbReference type="Gene3D" id="3.40.190.290">
    <property type="match status" value="1"/>
</dbReference>
<keyword evidence="3" id="KW-0238">DNA-binding</keyword>
<accession>A0A2T2Y875</accession>
<gene>
    <name evidence="6" type="ORF">C8256_01725</name>
</gene>
<dbReference type="Pfam" id="PF00126">
    <property type="entry name" value="HTH_1"/>
    <property type="match status" value="1"/>
</dbReference>
<evidence type="ECO:0000256" key="1">
    <source>
        <dbReference type="ARBA" id="ARBA00009437"/>
    </source>
</evidence>
<evidence type="ECO:0000259" key="5">
    <source>
        <dbReference type="PROSITE" id="PS50931"/>
    </source>
</evidence>
<dbReference type="InterPro" id="IPR005119">
    <property type="entry name" value="LysR_subst-bd"/>
</dbReference>
<name>A0A2T2Y875_9ENTR</name>
<dbReference type="Pfam" id="PF03466">
    <property type="entry name" value="LysR_substrate"/>
    <property type="match status" value="1"/>
</dbReference>
<feature type="domain" description="HTH lysR-type" evidence="5">
    <location>
        <begin position="1"/>
        <end position="58"/>
    </location>
</feature>
<sequence length="290" mass="32506">MDLNAVEMFVYVVRAGSLSKAAQQSGIPLPTLSRRVRALEDSLNLQLIERSVRGVKLTVAGMHFYQQASAGVDILKGAQLASQHDERQISGYLRLSIPPAMTVWWELLAQFQQRYPGIRLFVQTTERRVDLVADGIDVALRVGAIEHETMVAKRVISWRHQLVAAPSLVERYGRPQSPADLSRYPCAVWNASAWRPSVWSLGGETVHPAAILMTNDYAHLYQRVLSGDVISELPPFMVNEDIAQGRLVGLLEDYPLPEQHIHLVYPPQHYPAPAIRAYLDFCSRFTANLS</sequence>
<comment type="caution">
    <text evidence="6">The sequence shown here is derived from an EMBL/GenBank/DDBJ whole genome shotgun (WGS) entry which is preliminary data.</text>
</comment>
<comment type="similarity">
    <text evidence="1">Belongs to the LysR transcriptional regulatory family.</text>
</comment>
<organism evidence="6 7">
    <name type="scientific">Kluyvera genomosp. 2</name>
    <dbReference type="NCBI Taxonomy" id="2774054"/>
    <lineage>
        <taxon>Bacteria</taxon>
        <taxon>Pseudomonadati</taxon>
        <taxon>Pseudomonadota</taxon>
        <taxon>Gammaproteobacteria</taxon>
        <taxon>Enterobacterales</taxon>
        <taxon>Enterobacteriaceae</taxon>
        <taxon>Kluyvera</taxon>
    </lineage>
</organism>
<evidence type="ECO:0000313" key="6">
    <source>
        <dbReference type="EMBL" id="PSR48735.1"/>
    </source>
</evidence>
<dbReference type="EMBL" id="PYHO01000001">
    <property type="protein sequence ID" value="PSR48735.1"/>
    <property type="molecule type" value="Genomic_DNA"/>
</dbReference>
<dbReference type="PROSITE" id="PS50931">
    <property type="entry name" value="HTH_LYSR"/>
    <property type="match status" value="1"/>
</dbReference>
<keyword evidence="2" id="KW-0805">Transcription regulation</keyword>
<evidence type="ECO:0000256" key="3">
    <source>
        <dbReference type="ARBA" id="ARBA00023125"/>
    </source>
</evidence>
<dbReference type="RefSeq" id="WP_106924322.1">
    <property type="nucleotide sequence ID" value="NZ_CABMMU010000001.1"/>
</dbReference>
<dbReference type="SUPFAM" id="SSF53850">
    <property type="entry name" value="Periplasmic binding protein-like II"/>
    <property type="match status" value="1"/>
</dbReference>
<proteinExistence type="inferred from homology"/>
<dbReference type="InterPro" id="IPR036388">
    <property type="entry name" value="WH-like_DNA-bd_sf"/>
</dbReference>
<dbReference type="InterPro" id="IPR000847">
    <property type="entry name" value="LysR_HTH_N"/>
</dbReference>
<protein>
    <submittedName>
        <fullName evidence="6">LysR family transcriptional regulator</fullName>
    </submittedName>
</protein>
<evidence type="ECO:0000313" key="7">
    <source>
        <dbReference type="Proteomes" id="UP000240892"/>
    </source>
</evidence>
<dbReference type="InterPro" id="IPR036390">
    <property type="entry name" value="WH_DNA-bd_sf"/>
</dbReference>
<dbReference type="Proteomes" id="UP000240892">
    <property type="component" value="Unassembled WGS sequence"/>
</dbReference>
<reference evidence="6 7" key="1">
    <citation type="submission" date="2018-03" db="EMBL/GenBank/DDBJ databases">
        <title>First report of an OXA-48+CTX-M-M-producing Kluyvera ascorbata clone recovered from patients admitted in a University Hospital in Madrid, Spain.</title>
        <authorList>
            <person name="Hernandez-Garcia M."/>
            <person name="Leon-Sampedro R."/>
            <person name="Perez-Viso B."/>
            <person name="Morosini M.I."/>
            <person name="Lopez-Fresnena N."/>
            <person name="Coque T.M."/>
            <person name="Bonten M."/>
            <person name="Malhotra-Kumar S."/>
            <person name="Ruiz-Garbajosa P."/>
            <person name="Canton R."/>
        </authorList>
    </citation>
    <scope>NUCLEOTIDE SEQUENCE [LARGE SCALE GENOMIC DNA]</scope>
    <source>
        <strain evidence="6 7">KA2</strain>
    </source>
</reference>
<evidence type="ECO:0000256" key="4">
    <source>
        <dbReference type="ARBA" id="ARBA00023163"/>
    </source>
</evidence>
<dbReference type="AlphaFoldDB" id="A0A2T2Y875"/>
<dbReference type="GO" id="GO:0006351">
    <property type="term" value="P:DNA-templated transcription"/>
    <property type="evidence" value="ECO:0007669"/>
    <property type="project" value="TreeGrafter"/>
</dbReference>
<dbReference type="SUPFAM" id="SSF46785">
    <property type="entry name" value="Winged helix' DNA-binding domain"/>
    <property type="match status" value="1"/>
</dbReference>
<dbReference type="Gene3D" id="1.10.10.10">
    <property type="entry name" value="Winged helix-like DNA-binding domain superfamily/Winged helix DNA-binding domain"/>
    <property type="match status" value="1"/>
</dbReference>
<dbReference type="FunFam" id="1.10.10.10:FF:000001">
    <property type="entry name" value="LysR family transcriptional regulator"/>
    <property type="match status" value="1"/>
</dbReference>
<keyword evidence="4" id="KW-0804">Transcription</keyword>